<organism evidence="2">
    <name type="scientific">Fowl aviadenovirus A</name>
    <dbReference type="NCBI Taxonomy" id="190061"/>
    <lineage>
        <taxon>Viruses</taxon>
        <taxon>Varidnaviria</taxon>
        <taxon>Bamfordvirae</taxon>
        <taxon>Preplasmiviricota</taxon>
        <taxon>Polisuviricotina</taxon>
        <taxon>Pharingeaviricetes</taxon>
        <taxon>Rowavirales</taxon>
        <taxon>Adenoviridae</taxon>
        <taxon>Aviadenovirus</taxon>
        <taxon>Aviadenovirus ventriculi</taxon>
    </lineage>
</organism>
<dbReference type="SUPFAM" id="SSF52540">
    <property type="entry name" value="P-loop containing nucleoside triphosphate hydrolases"/>
    <property type="match status" value="1"/>
</dbReference>
<reference evidence="2" key="1">
    <citation type="journal article" date="2016" name="Infect. Genet. Evol.">
        <title>Whole genome sequencing of Fowl aviadenovirus A - a causative agent of gizzard erosion and ulceration, in adult laying hens.</title>
        <authorList>
            <person name="Matczuk A.K."/>
            <person name="Niczyporuk J.S."/>
            <person name="Kuczkowski M."/>
            <person name="Wozniakowski G."/>
            <person name="Nowak M."/>
            <person name="Wieliczko A."/>
        </authorList>
    </citation>
    <scope>NUCLEOTIDE SEQUENCE [LARGE SCALE GENOMIC DNA]</scope>
    <source>
        <strain evidence="3">61/11z</strain>
        <strain evidence="2">W-15</strain>
    </source>
</reference>
<reference evidence="4 5" key="2">
    <citation type="journal article" date="2019" name="Viruses">
        <title>Fowl Adenovirus (FAdV) Recombination with Intertypic Crossovers in Genomes of FAdV-D and FAdV-E, Displaying Hybrid Serological Phenotypes.</title>
        <authorList>
            <person name="Schachner A."/>
            <person name="Gonzalez G."/>
            <person name="Endler L."/>
            <person name="Ito K."/>
            <person name="Hess M."/>
        </authorList>
    </citation>
    <scope>NUCLEOTIDE SEQUENCE [LARGE SCALE GENOMIC DNA]</scope>
    <source>
        <strain evidence="4 5">11-7127</strain>
    </source>
</reference>
<dbReference type="Proteomes" id="UP000315643">
    <property type="component" value="Genome"/>
</dbReference>
<name>A0A1L5YQL2_9ADEN</name>
<dbReference type="Proteomes" id="UP000320767">
    <property type="component" value="Segment"/>
</dbReference>
<evidence type="ECO:0000313" key="4">
    <source>
        <dbReference type="EMBL" id="QGQ62283.1"/>
    </source>
</evidence>
<dbReference type="EMBL" id="MK572848">
    <property type="protein sequence ID" value="QGQ62283.1"/>
    <property type="molecule type" value="Genomic_DNA"/>
</dbReference>
<dbReference type="Pfam" id="PF01057">
    <property type="entry name" value="Parvo_NS1"/>
    <property type="match status" value="1"/>
</dbReference>
<dbReference type="EMBL" id="KX247011">
    <property type="protein sequence ID" value="APP94050.1"/>
    <property type="molecule type" value="Genomic_DNA"/>
</dbReference>
<sequence length="276" mass="31548">MSRESERYWTLVHALIDRGVVSREQWQMVDPAQYQFYHRSKQRGFKVRHILRDVIRHMCWSRTLLDYMSSASTPSPDDVLRNPLYQLLLCNGYNPAVVGTALIRWAGHQSNRNTVWIRGTPMSGAPYLAQAIAYCSPLVGSVDWRNKSNPFEGCPESLVFWWDGGYVYDCCVGLVKQVFRGEHVILPPEGLRGPNPCSELFRTPVLMYSQADICMTRLRSGELSAEHAVGLRDCMYLIRLTEDFDCAGGISCADVKQFVAWSREHPGEVRETHELK</sequence>
<dbReference type="InterPro" id="IPR027417">
    <property type="entry name" value="P-loop_NTPase"/>
</dbReference>
<accession>A0A1L5YQL2</accession>
<proteinExistence type="predicted"/>
<feature type="domain" description="Parvovirus non-structural protein 1 helicase" evidence="1">
    <location>
        <begin position="2"/>
        <end position="275"/>
    </location>
</feature>
<evidence type="ECO:0000313" key="3">
    <source>
        <dbReference type="EMBL" id="APP94084.1"/>
    </source>
</evidence>
<evidence type="ECO:0000313" key="2">
    <source>
        <dbReference type="EMBL" id="APP94050.1"/>
    </source>
</evidence>
<evidence type="ECO:0000313" key="5">
    <source>
        <dbReference type="Proteomes" id="UP000422840"/>
    </source>
</evidence>
<protein>
    <submittedName>
        <fullName evidence="4">ORF2</fullName>
    </submittedName>
    <submittedName>
        <fullName evidence="2">Rep protein</fullName>
    </submittedName>
</protein>
<dbReference type="InterPro" id="IPR001257">
    <property type="entry name" value="Parvovirus_NS1_helicase"/>
</dbReference>
<dbReference type="Gene3D" id="3.40.50.300">
    <property type="entry name" value="P-loop containing nucleotide triphosphate hydrolases"/>
    <property type="match status" value="1"/>
</dbReference>
<evidence type="ECO:0000259" key="1">
    <source>
        <dbReference type="Pfam" id="PF01057"/>
    </source>
</evidence>
<dbReference type="EMBL" id="KX247012">
    <property type="protein sequence ID" value="APP94084.1"/>
    <property type="molecule type" value="Genomic_DNA"/>
</dbReference>
<dbReference type="Proteomes" id="UP000422840">
    <property type="component" value="Segment"/>
</dbReference>
<dbReference type="GO" id="GO:0019079">
    <property type="term" value="P:viral genome replication"/>
    <property type="evidence" value="ECO:0007669"/>
    <property type="project" value="InterPro"/>
</dbReference>